<dbReference type="GO" id="GO:0016853">
    <property type="term" value="F:isomerase activity"/>
    <property type="evidence" value="ECO:0007669"/>
    <property type="project" value="UniProtKB-KW"/>
</dbReference>
<dbReference type="EMBL" id="JACBYW010000001">
    <property type="protein sequence ID" value="NYH77337.1"/>
    <property type="molecule type" value="Genomic_DNA"/>
</dbReference>
<sequence length="262" mass="27618">METYVVDAFTGTPFRGNPAGVVVLEEPAEDSWMRAVAAELKHSETAFVVAGVPEGRPKPLRWFSPTTEVDLCGHATLATAHVLGGQQRFDTSSGELTCEDLGNGWIGLDFPADPPDVTEVSAELAAGLPGITIERVARGSFDVLVRAGSAAEVRSLVPDLEAIARVPVRGVIVTAPGDSDGIDFVSRFFAPRYGMPEDPVTGSAHCTLASWWSAELERSEQGTEFVGEQASPRGGVVRTTLRGARVGLCGSAVTTLKGQIVV</sequence>
<comment type="similarity">
    <text evidence="1">Belongs to the PhzF family.</text>
</comment>
<accession>A0A852Z4P4</accession>
<dbReference type="RefSeq" id="WP_179533888.1">
    <property type="nucleotide sequence ID" value="NZ_JACBYW010000001.1"/>
</dbReference>
<dbReference type="PANTHER" id="PTHR13774">
    <property type="entry name" value="PHENAZINE BIOSYNTHESIS PROTEIN"/>
    <property type="match status" value="1"/>
</dbReference>
<organism evidence="4 5">
    <name type="scientific">Actinopolyspora biskrensis</name>
    <dbReference type="NCBI Taxonomy" id="1470178"/>
    <lineage>
        <taxon>Bacteria</taxon>
        <taxon>Bacillati</taxon>
        <taxon>Actinomycetota</taxon>
        <taxon>Actinomycetes</taxon>
        <taxon>Actinopolysporales</taxon>
        <taxon>Actinopolysporaceae</taxon>
        <taxon>Actinopolyspora</taxon>
    </lineage>
</organism>
<evidence type="ECO:0000256" key="3">
    <source>
        <dbReference type="PIRSR" id="PIRSR016184-1"/>
    </source>
</evidence>
<dbReference type="Gene3D" id="3.10.310.10">
    <property type="entry name" value="Diaminopimelate Epimerase, Chain A, domain 1"/>
    <property type="match status" value="2"/>
</dbReference>
<comment type="caution">
    <text evidence="4">The sequence shown here is derived from an EMBL/GenBank/DDBJ whole genome shotgun (WGS) entry which is preliminary data.</text>
</comment>
<dbReference type="NCBIfam" id="TIGR00654">
    <property type="entry name" value="PhzF_family"/>
    <property type="match status" value="1"/>
</dbReference>
<protein>
    <submittedName>
        <fullName evidence="4">Putative PhzF superfamily epimerase YddE/YHI9</fullName>
    </submittedName>
</protein>
<dbReference type="Proteomes" id="UP000548304">
    <property type="component" value="Unassembled WGS sequence"/>
</dbReference>
<evidence type="ECO:0000256" key="1">
    <source>
        <dbReference type="ARBA" id="ARBA00008270"/>
    </source>
</evidence>
<evidence type="ECO:0000256" key="2">
    <source>
        <dbReference type="ARBA" id="ARBA00023235"/>
    </source>
</evidence>
<keyword evidence="2" id="KW-0413">Isomerase</keyword>
<reference evidence="4 5" key="1">
    <citation type="submission" date="2020-07" db="EMBL/GenBank/DDBJ databases">
        <title>Genomic Encyclopedia of Type Strains, Phase III (KMG-III): the genomes of soil and plant-associated and newly described type strains.</title>
        <authorList>
            <person name="Whitman W."/>
        </authorList>
    </citation>
    <scope>NUCLEOTIDE SEQUENCE [LARGE SCALE GENOMIC DNA]</scope>
    <source>
        <strain evidence="4 5">CECT 8576</strain>
    </source>
</reference>
<feature type="active site" evidence="3">
    <location>
        <position position="44"/>
    </location>
</feature>
<dbReference type="GO" id="GO:0005737">
    <property type="term" value="C:cytoplasm"/>
    <property type="evidence" value="ECO:0007669"/>
    <property type="project" value="TreeGrafter"/>
</dbReference>
<dbReference type="PANTHER" id="PTHR13774:SF17">
    <property type="entry name" value="PHENAZINE BIOSYNTHESIS-LIKE DOMAIN-CONTAINING PROTEIN"/>
    <property type="match status" value="1"/>
</dbReference>
<dbReference type="AlphaFoldDB" id="A0A852Z4P4"/>
<proteinExistence type="inferred from homology"/>
<name>A0A852Z4P4_9ACTN</name>
<dbReference type="PIRSF" id="PIRSF016184">
    <property type="entry name" value="PhzC_PhzF"/>
    <property type="match status" value="1"/>
</dbReference>
<evidence type="ECO:0000313" key="4">
    <source>
        <dbReference type="EMBL" id="NYH77337.1"/>
    </source>
</evidence>
<dbReference type="InterPro" id="IPR003719">
    <property type="entry name" value="Phenazine_PhzF-like"/>
</dbReference>
<gene>
    <name evidence="4" type="ORF">FHR84_000651</name>
</gene>
<dbReference type="SUPFAM" id="SSF54506">
    <property type="entry name" value="Diaminopimelate epimerase-like"/>
    <property type="match status" value="1"/>
</dbReference>
<evidence type="ECO:0000313" key="5">
    <source>
        <dbReference type="Proteomes" id="UP000548304"/>
    </source>
</evidence>
<keyword evidence="5" id="KW-1185">Reference proteome</keyword>
<dbReference type="Pfam" id="PF02567">
    <property type="entry name" value="PhzC-PhzF"/>
    <property type="match status" value="1"/>
</dbReference>